<gene>
    <name evidence="2" type="ORF">CPB84DRAFT_1733999</name>
</gene>
<dbReference type="InterPro" id="IPR011009">
    <property type="entry name" value="Kinase-like_dom_sf"/>
</dbReference>
<keyword evidence="3" id="KW-1185">Reference proteome</keyword>
<dbReference type="Pfam" id="PF01636">
    <property type="entry name" value="APH"/>
    <property type="match status" value="1"/>
</dbReference>
<dbReference type="AlphaFoldDB" id="A0A9P5TK20"/>
<dbReference type="InterPro" id="IPR051678">
    <property type="entry name" value="AGP_Transferase"/>
</dbReference>
<comment type="caution">
    <text evidence="2">The sequence shown here is derived from an EMBL/GenBank/DDBJ whole genome shotgun (WGS) entry which is preliminary data.</text>
</comment>
<dbReference type="OrthoDB" id="8300194at2759"/>
<evidence type="ECO:0000313" key="3">
    <source>
        <dbReference type="Proteomes" id="UP000724874"/>
    </source>
</evidence>
<dbReference type="Gene3D" id="3.90.1200.10">
    <property type="match status" value="1"/>
</dbReference>
<dbReference type="PANTHER" id="PTHR21310">
    <property type="entry name" value="AMINOGLYCOSIDE PHOSPHOTRANSFERASE-RELATED-RELATED"/>
    <property type="match status" value="1"/>
</dbReference>
<keyword evidence="2" id="KW-0808">Transferase</keyword>
<keyword evidence="2" id="KW-0418">Kinase</keyword>
<name>A0A9P5TK20_GYMJU</name>
<evidence type="ECO:0000313" key="2">
    <source>
        <dbReference type="EMBL" id="KAF8885584.1"/>
    </source>
</evidence>
<dbReference type="GO" id="GO:0016301">
    <property type="term" value="F:kinase activity"/>
    <property type="evidence" value="ECO:0007669"/>
    <property type="project" value="UniProtKB-KW"/>
</dbReference>
<dbReference type="SUPFAM" id="SSF56112">
    <property type="entry name" value="Protein kinase-like (PK-like)"/>
    <property type="match status" value="1"/>
</dbReference>
<proteinExistence type="predicted"/>
<dbReference type="InterPro" id="IPR002575">
    <property type="entry name" value="Aminoglycoside_PTrfase"/>
</dbReference>
<reference evidence="2" key="1">
    <citation type="submission" date="2020-11" db="EMBL/GenBank/DDBJ databases">
        <authorList>
            <consortium name="DOE Joint Genome Institute"/>
            <person name="Ahrendt S."/>
            <person name="Riley R."/>
            <person name="Andreopoulos W."/>
            <person name="LaButti K."/>
            <person name="Pangilinan J."/>
            <person name="Ruiz-duenas F.J."/>
            <person name="Barrasa J.M."/>
            <person name="Sanchez-Garcia M."/>
            <person name="Camarero S."/>
            <person name="Miyauchi S."/>
            <person name="Serrano A."/>
            <person name="Linde D."/>
            <person name="Babiker R."/>
            <person name="Drula E."/>
            <person name="Ayuso-Fernandez I."/>
            <person name="Pacheco R."/>
            <person name="Padilla G."/>
            <person name="Ferreira P."/>
            <person name="Barriuso J."/>
            <person name="Kellner H."/>
            <person name="Castanera R."/>
            <person name="Alfaro M."/>
            <person name="Ramirez L."/>
            <person name="Pisabarro A.G."/>
            <person name="Kuo A."/>
            <person name="Tritt A."/>
            <person name="Lipzen A."/>
            <person name="He G."/>
            <person name="Yan M."/>
            <person name="Ng V."/>
            <person name="Cullen D."/>
            <person name="Martin F."/>
            <person name="Rosso M.-N."/>
            <person name="Henrissat B."/>
            <person name="Hibbett D."/>
            <person name="Martinez A.T."/>
            <person name="Grigoriev I.V."/>
        </authorList>
    </citation>
    <scope>NUCLEOTIDE SEQUENCE</scope>
    <source>
        <strain evidence="2">AH 44721</strain>
    </source>
</reference>
<evidence type="ECO:0000259" key="1">
    <source>
        <dbReference type="Pfam" id="PF01636"/>
    </source>
</evidence>
<dbReference type="Proteomes" id="UP000724874">
    <property type="component" value="Unassembled WGS sequence"/>
</dbReference>
<dbReference type="CDD" id="cd05120">
    <property type="entry name" value="APH_ChoK_like"/>
    <property type="match status" value="1"/>
</dbReference>
<accession>A0A9P5TK20</accession>
<sequence>MDLYRWFFGLPDPNEEASFDNTFDRLIARGRRRNRSPYWKLLRWSEYIWRTIHFKFTNMRDYIWRSTLGRWIYVKVGRMATEAATMRFLSSHTSIPIPRVWITFGWGGYHYIFMERLQGAVLEDVWDRLSEDLRGAVANQIKGYVTQLRALPPPPGLKSICSIQGGPVWCFRLNFDGKTGPFRDEEHMNLQLRHLKSLQDFTPIVQTVHARKHPLVFTHNDLFPRNIMIEEKTGKIIAILDWESAGWFPDYWEYCKCINWGAWRVEQKYWKDWVPRMIPVYAEEAEADRVLLWESGFRDLSPFQHAP</sequence>
<dbReference type="PANTHER" id="PTHR21310:SF15">
    <property type="entry name" value="AMINOGLYCOSIDE PHOSPHOTRANSFERASE DOMAIN-CONTAINING PROTEIN"/>
    <property type="match status" value="1"/>
</dbReference>
<protein>
    <submittedName>
        <fullName evidence="2">Kinase-like domain-containing protein</fullName>
    </submittedName>
</protein>
<organism evidence="2 3">
    <name type="scientific">Gymnopilus junonius</name>
    <name type="common">Spectacular rustgill mushroom</name>
    <name type="synonym">Gymnopilus spectabilis subsp. junonius</name>
    <dbReference type="NCBI Taxonomy" id="109634"/>
    <lineage>
        <taxon>Eukaryota</taxon>
        <taxon>Fungi</taxon>
        <taxon>Dikarya</taxon>
        <taxon>Basidiomycota</taxon>
        <taxon>Agaricomycotina</taxon>
        <taxon>Agaricomycetes</taxon>
        <taxon>Agaricomycetidae</taxon>
        <taxon>Agaricales</taxon>
        <taxon>Agaricineae</taxon>
        <taxon>Hymenogastraceae</taxon>
        <taxon>Gymnopilus</taxon>
    </lineage>
</organism>
<feature type="domain" description="Aminoglycoside phosphotransferase" evidence="1">
    <location>
        <begin position="51"/>
        <end position="263"/>
    </location>
</feature>
<dbReference type="EMBL" id="JADNYJ010000101">
    <property type="protein sequence ID" value="KAF8885584.1"/>
    <property type="molecule type" value="Genomic_DNA"/>
</dbReference>